<accession>A0A9X7CFW4</accession>
<comment type="caution">
    <text evidence="3">The sequence shown here is derived from an EMBL/GenBank/DDBJ whole genome shotgun (WGS) entry which is preliminary data.</text>
</comment>
<dbReference type="InterPro" id="IPR025139">
    <property type="entry name" value="DUF4062"/>
</dbReference>
<keyword evidence="1" id="KW-0175">Coiled coil</keyword>
<reference evidence="3 4" key="1">
    <citation type="submission" date="2017-09" db="EMBL/GenBank/DDBJ databases">
        <title>Large-scale bioinformatics analysis of Bacillus genomes uncovers conserved roles of natural products in bacterial physiology.</title>
        <authorList>
            <consortium name="Agbiome Team Llc"/>
            <person name="Bleich R.M."/>
            <person name="Grubbs K.J."/>
            <person name="Santa Maria K.C."/>
            <person name="Allen S.E."/>
            <person name="Farag S."/>
            <person name="Shank E.A."/>
            <person name="Bowers A."/>
        </authorList>
    </citation>
    <scope>NUCLEOTIDE SEQUENCE [LARGE SCALE GENOMIC DNA]</scope>
    <source>
        <strain evidence="3 4">AFS049141</strain>
    </source>
</reference>
<evidence type="ECO:0000313" key="4">
    <source>
        <dbReference type="Proteomes" id="UP000223834"/>
    </source>
</evidence>
<evidence type="ECO:0000259" key="2">
    <source>
        <dbReference type="Pfam" id="PF13271"/>
    </source>
</evidence>
<name>A0A9X7CFW4_BACCE</name>
<evidence type="ECO:0000313" key="3">
    <source>
        <dbReference type="EMBL" id="PGO82145.1"/>
    </source>
</evidence>
<dbReference type="EMBL" id="NUIQ01000007">
    <property type="protein sequence ID" value="PGO82145.1"/>
    <property type="molecule type" value="Genomic_DNA"/>
</dbReference>
<dbReference type="AlphaFoldDB" id="A0A9X7CFW4"/>
<feature type="domain" description="DUF4062" evidence="2">
    <location>
        <begin position="6"/>
        <end position="88"/>
    </location>
</feature>
<dbReference type="Pfam" id="PF13271">
    <property type="entry name" value="DUF4062"/>
    <property type="match status" value="1"/>
</dbReference>
<dbReference type="Proteomes" id="UP000223834">
    <property type="component" value="Unassembled WGS sequence"/>
</dbReference>
<organism evidence="3 4">
    <name type="scientific">Bacillus cereus</name>
    <dbReference type="NCBI Taxonomy" id="1396"/>
    <lineage>
        <taxon>Bacteria</taxon>
        <taxon>Bacillati</taxon>
        <taxon>Bacillota</taxon>
        <taxon>Bacilli</taxon>
        <taxon>Bacillales</taxon>
        <taxon>Bacillaceae</taxon>
        <taxon>Bacillus</taxon>
        <taxon>Bacillus cereus group</taxon>
    </lineage>
</organism>
<evidence type="ECO:0000256" key="1">
    <source>
        <dbReference type="SAM" id="Coils"/>
    </source>
</evidence>
<sequence>MQKKLQVFISSTFTDLEEERQTAVQAVLNAGHIPAGMELFKAADTSQKETIKKWIEESDIYMLILGGRYGSIDEETGKSYTHWEYDYAKQLGKPRFAIVIHEKALEQKVMKLGFDVTERDNPVKYKDFRVVVLDKISKFYSDLKDIKIAVLESLKEYEKDEKLTGWVSRAEIKDVSSIMKDNENLLKENTKLQKQLQQLQIKLDKENEIDGTSFEEVKSCLEQKMIRPDQYGVTAEKLKGQRFSVYELFTLTSNFFTSGITNQVGNDEIELFLYHRVAPILMQFSLVEKVKLAGVKYQRIQTSKVGLKFLRLVTLEKSKQTV</sequence>
<feature type="coiled-coil region" evidence="1">
    <location>
        <begin position="175"/>
        <end position="209"/>
    </location>
</feature>
<proteinExistence type="predicted"/>
<gene>
    <name evidence="3" type="ORF">CN980_00930</name>
</gene>
<protein>
    <recommendedName>
        <fullName evidence="2">DUF4062 domain-containing protein</fullName>
    </recommendedName>
</protein>
<dbReference type="RefSeq" id="WP_098770544.1">
    <property type="nucleotide sequence ID" value="NZ_NUIQ01000007.1"/>
</dbReference>